<keyword evidence="2" id="KW-1133">Transmembrane helix</keyword>
<proteinExistence type="predicted"/>
<dbReference type="EMBL" id="CM003535">
    <property type="protein sequence ID" value="RCV37278.1"/>
    <property type="molecule type" value="Genomic_DNA"/>
</dbReference>
<feature type="transmembrane region" description="Helical" evidence="2">
    <location>
        <begin position="371"/>
        <end position="394"/>
    </location>
</feature>
<evidence type="ECO:0000256" key="1">
    <source>
        <dbReference type="SAM" id="MobiDB-lite"/>
    </source>
</evidence>
<evidence type="ECO:0000259" key="3">
    <source>
        <dbReference type="Pfam" id="PF13968"/>
    </source>
</evidence>
<feature type="domain" description="DUF4220" evidence="3">
    <location>
        <begin position="63"/>
        <end position="458"/>
    </location>
</feature>
<dbReference type="InterPro" id="IPR025315">
    <property type="entry name" value="DUF4220"/>
</dbReference>
<name>A0A368S4D6_SETIT</name>
<keyword evidence="2" id="KW-0472">Membrane</keyword>
<dbReference type="EMBL" id="CM003535">
    <property type="protein sequence ID" value="RCV37279.1"/>
    <property type="molecule type" value="Genomic_DNA"/>
</dbReference>
<accession>A0A368S4D6</accession>
<gene>
    <name evidence="4" type="ORF">SETIT_8G050200v2</name>
</gene>
<sequence length="830" mass="95179">MVDVGSVIASFFIMLKQDLYVLIRIELLVALVTLLFLVMFVMDFYRCRSRSSIVTTILKTLDGLSDHIVVYLLGAMRSADFHKQLFPVWAIILVSLRASLGYLSGYNIADRERRVTEVSNVIQFIGTGVLISTPALKFTKPLWSLWAILTLRSVYRFWAHGGAVKSLWHGRSSEFLPEYLRVGKDDQHDWRNNLDNGENYLVYGETDQKIKIKKPEYVLQLNVTNPNSLITLDKVRDCSKPLLSSSISSRYYDMTLAFSLSRLLRCRIEDVPLHPDSTIRTRNLITSHIIGDQDQHAESDMDTAKTATRTFKILELELAFIRDYFCTLYPVVFWRGLLSLFLSLLQSIATFAVALWLAVDIRSLLKEKDDVEIRVGGFNVDLIITWVFLFFMMFKEVWEMVTYLLSNWTRLLLVCKYVQNQCWHIMDTGPTECLISSFFSSKLADPWHGRIDQYEFLQSCTYKPTFWKIAHAITLGKTPQKLDGRRSGNTIKIPECVKVAVLQELRRLDLNGQQLQRDVRSLRFGRYEWALFRLTKCSQSILVWHIATSLCEIKLAQGKNIDLSKPSFLRSMWSWLKEQVCCSSHPFLVDENISLKGQLLINYRIANSLSRYCAYLLVYQSELLPDSFITPEWIFETTLEYACNNLKDCESTKCRYDTLMAIAQEAVQDSELGKLAMNIVQQGAMLAKDLIDNEDEENRWDILAGVWTKLLVHIAPSWNAEAHKNGLESGGELITLIWALLWHCGVAKSSMWDDDRAPESTAQAPQENTTETRNTQFADEQGNEDETRISEKHEASILGGNGIPEMPGLRQRSKPKSRMEQGAPYLQVSP</sequence>
<dbReference type="KEGG" id="sita:101765912"/>
<organism evidence="4">
    <name type="scientific">Setaria italica</name>
    <name type="common">Foxtail millet</name>
    <name type="synonym">Panicum italicum</name>
    <dbReference type="NCBI Taxonomy" id="4555"/>
    <lineage>
        <taxon>Eukaryota</taxon>
        <taxon>Viridiplantae</taxon>
        <taxon>Streptophyta</taxon>
        <taxon>Embryophyta</taxon>
        <taxon>Tracheophyta</taxon>
        <taxon>Spermatophyta</taxon>
        <taxon>Magnoliopsida</taxon>
        <taxon>Liliopsida</taxon>
        <taxon>Poales</taxon>
        <taxon>Poaceae</taxon>
        <taxon>PACMAD clade</taxon>
        <taxon>Panicoideae</taxon>
        <taxon>Panicodae</taxon>
        <taxon>Paniceae</taxon>
        <taxon>Cenchrinae</taxon>
        <taxon>Setaria</taxon>
    </lineage>
</organism>
<reference evidence="4" key="1">
    <citation type="journal article" date="2012" name="Nat. Biotechnol.">
        <title>Reference genome sequence of the model plant Setaria.</title>
        <authorList>
            <person name="Bennetzen J.L."/>
            <person name="Schmutz J."/>
            <person name="Wang H."/>
            <person name="Percifield R."/>
            <person name="Hawkins J."/>
            <person name="Pontaroli A.C."/>
            <person name="Estep M."/>
            <person name="Feng L."/>
            <person name="Vaughn J.N."/>
            <person name="Grimwood J."/>
            <person name="Jenkins J."/>
            <person name="Barry K."/>
            <person name="Lindquist E."/>
            <person name="Hellsten U."/>
            <person name="Deshpande S."/>
            <person name="Wang X."/>
            <person name="Wu X."/>
            <person name="Mitros T."/>
            <person name="Triplett J."/>
            <person name="Yang X."/>
            <person name="Ye C.Y."/>
            <person name="Mauro-Herrera M."/>
            <person name="Wang L."/>
            <person name="Li P."/>
            <person name="Sharma M."/>
            <person name="Sharma R."/>
            <person name="Ronald P.C."/>
            <person name="Panaud O."/>
            <person name="Kellogg E.A."/>
            <person name="Brutnell T.P."/>
            <person name="Doust A.N."/>
            <person name="Tuskan G.A."/>
            <person name="Rokhsar D."/>
            <person name="Devos K.M."/>
        </authorList>
    </citation>
    <scope>NUCLEOTIDE SEQUENCE [LARGE SCALE GENOMIC DNA]</scope>
    <source>
        <strain evidence="4">Yugu1</strain>
    </source>
</reference>
<evidence type="ECO:0000313" key="4">
    <source>
        <dbReference type="EMBL" id="RCV37278.1"/>
    </source>
</evidence>
<feature type="compositionally biased region" description="Polar residues" evidence="1">
    <location>
        <begin position="760"/>
        <end position="778"/>
    </location>
</feature>
<dbReference type="PANTHER" id="PTHR31325">
    <property type="entry name" value="OS01G0798800 PROTEIN-RELATED"/>
    <property type="match status" value="1"/>
</dbReference>
<feature type="transmembrane region" description="Helical" evidence="2">
    <location>
        <begin position="20"/>
        <end position="42"/>
    </location>
</feature>
<dbReference type="OrthoDB" id="624036at2759"/>
<protein>
    <recommendedName>
        <fullName evidence="3">DUF4220 domain-containing protein</fullName>
    </recommendedName>
</protein>
<feature type="compositionally biased region" description="Basic and acidic residues" evidence="1">
    <location>
        <begin position="785"/>
        <end position="795"/>
    </location>
</feature>
<keyword evidence="2" id="KW-0812">Transmembrane</keyword>
<evidence type="ECO:0000256" key="2">
    <source>
        <dbReference type="SAM" id="Phobius"/>
    </source>
</evidence>
<dbReference type="Pfam" id="PF04578">
    <property type="entry name" value="DUF594"/>
    <property type="match status" value="1"/>
</dbReference>
<dbReference type="InterPro" id="IPR007658">
    <property type="entry name" value="DUF594"/>
</dbReference>
<feature type="region of interest" description="Disordered" evidence="1">
    <location>
        <begin position="752"/>
        <end position="830"/>
    </location>
</feature>
<feature type="transmembrane region" description="Helical" evidence="2">
    <location>
        <begin position="332"/>
        <end position="359"/>
    </location>
</feature>
<feature type="transmembrane region" description="Helical" evidence="2">
    <location>
        <begin position="85"/>
        <end position="104"/>
    </location>
</feature>
<dbReference type="Pfam" id="PF13968">
    <property type="entry name" value="DUF4220"/>
    <property type="match status" value="1"/>
</dbReference>
<dbReference type="AlphaFoldDB" id="A0A368S4D6"/>
<reference evidence="4" key="2">
    <citation type="submission" date="2015-07" db="EMBL/GenBank/DDBJ databases">
        <authorList>
            <person name="Noorani M."/>
        </authorList>
    </citation>
    <scope>NUCLEOTIDE SEQUENCE</scope>
    <source>
        <strain evidence="4">Yugu1</strain>
    </source>
</reference>